<dbReference type="GO" id="GO:0097177">
    <property type="term" value="F:mitochondrial ribosome binding"/>
    <property type="evidence" value="ECO:0007669"/>
    <property type="project" value="TreeGrafter"/>
</dbReference>
<name>A0A2J7Y2R3_9CHLO</name>
<dbReference type="OrthoDB" id="1074at2759"/>
<comment type="caution">
    <text evidence="1">The sequence shown here is derived from an EMBL/GenBank/DDBJ whole genome shotgun (WGS) entry which is preliminary data.</text>
</comment>
<accession>A0A2J7Y2R3</accession>
<dbReference type="Proteomes" id="UP000236333">
    <property type="component" value="Unassembled WGS sequence"/>
</dbReference>
<dbReference type="GO" id="GO:0005525">
    <property type="term" value="F:GTP binding"/>
    <property type="evidence" value="ECO:0007669"/>
    <property type="project" value="InterPro"/>
</dbReference>
<sequence>PPQVERERGITVKAQTVSLVYHRPGDTGGPYLLNLIDTPGGAGRESAMMTFLLGLPLRCPTTSMRFTVVMPSTTRPNTTAGSGSG</sequence>
<dbReference type="AlphaFoldDB" id="A0A2J7Y2R3"/>
<dbReference type="InterPro" id="IPR006297">
    <property type="entry name" value="EF-4"/>
</dbReference>
<protein>
    <submittedName>
        <fullName evidence="1">Translation factor GUF1, mitochondrial</fullName>
    </submittedName>
</protein>
<dbReference type="InterPro" id="IPR027417">
    <property type="entry name" value="P-loop_NTPase"/>
</dbReference>
<dbReference type="GO" id="GO:0045727">
    <property type="term" value="P:positive regulation of translation"/>
    <property type="evidence" value="ECO:0007669"/>
    <property type="project" value="TreeGrafter"/>
</dbReference>
<feature type="non-terminal residue" evidence="1">
    <location>
        <position position="1"/>
    </location>
</feature>
<dbReference type="Gene3D" id="3.40.50.300">
    <property type="entry name" value="P-loop containing nucleotide triphosphate hydrolases"/>
    <property type="match status" value="1"/>
</dbReference>
<evidence type="ECO:0000313" key="2">
    <source>
        <dbReference type="Proteomes" id="UP000236333"/>
    </source>
</evidence>
<proteinExistence type="predicted"/>
<keyword evidence="2" id="KW-1185">Reference proteome</keyword>
<dbReference type="PANTHER" id="PTHR43512">
    <property type="entry name" value="TRANSLATION FACTOR GUF1-RELATED"/>
    <property type="match status" value="1"/>
</dbReference>
<dbReference type="SUPFAM" id="SSF52540">
    <property type="entry name" value="P-loop containing nucleoside triphosphate hydrolases"/>
    <property type="match status" value="1"/>
</dbReference>
<dbReference type="GO" id="GO:0005739">
    <property type="term" value="C:mitochondrion"/>
    <property type="evidence" value="ECO:0007669"/>
    <property type="project" value="TreeGrafter"/>
</dbReference>
<organism evidence="1 2">
    <name type="scientific">Tetrabaena socialis</name>
    <dbReference type="NCBI Taxonomy" id="47790"/>
    <lineage>
        <taxon>Eukaryota</taxon>
        <taxon>Viridiplantae</taxon>
        <taxon>Chlorophyta</taxon>
        <taxon>core chlorophytes</taxon>
        <taxon>Chlorophyceae</taxon>
        <taxon>CS clade</taxon>
        <taxon>Chlamydomonadales</taxon>
        <taxon>Tetrabaenaceae</taxon>
        <taxon>Tetrabaena</taxon>
    </lineage>
</organism>
<gene>
    <name evidence="1" type="ORF">TSOC_015344</name>
</gene>
<dbReference type="PANTHER" id="PTHR43512:SF7">
    <property type="entry name" value="TRANSLATION FACTOR GUF1, MITOCHONDRIAL"/>
    <property type="match status" value="1"/>
</dbReference>
<dbReference type="EMBL" id="PGGS01005075">
    <property type="protein sequence ID" value="PNG82279.1"/>
    <property type="molecule type" value="Genomic_DNA"/>
</dbReference>
<evidence type="ECO:0000313" key="1">
    <source>
        <dbReference type="EMBL" id="PNG82279.1"/>
    </source>
</evidence>
<reference evidence="1 2" key="1">
    <citation type="journal article" date="2017" name="Mol. Biol. Evol.">
        <title>The 4-celled Tetrabaena socialis nuclear genome reveals the essential components for genetic control of cell number at the origin of multicellularity in the volvocine lineage.</title>
        <authorList>
            <person name="Featherston J."/>
            <person name="Arakaki Y."/>
            <person name="Hanschen E.R."/>
            <person name="Ferris P.J."/>
            <person name="Michod R.E."/>
            <person name="Olson B.J.S.C."/>
            <person name="Nozaki H."/>
            <person name="Durand P.M."/>
        </authorList>
    </citation>
    <scope>NUCLEOTIDE SEQUENCE [LARGE SCALE GENOMIC DNA]</scope>
    <source>
        <strain evidence="1 2">NIES-571</strain>
    </source>
</reference>